<reference evidence="2 3" key="2">
    <citation type="journal article" date="2010" name="Nucleic Acids Res.">
        <title>BeetleBase in 2010: revisions to provide comprehensive genomic information for Tribolium castaneum.</title>
        <authorList>
            <person name="Kim H.S."/>
            <person name="Murphy T."/>
            <person name="Xia J."/>
            <person name="Caragea D."/>
            <person name="Park Y."/>
            <person name="Beeman R.W."/>
            <person name="Lorenzen M.D."/>
            <person name="Butcher S."/>
            <person name="Manak J.R."/>
            <person name="Brown S.J."/>
        </authorList>
    </citation>
    <scope>GENOME REANNOTATION</scope>
    <source>
        <strain evidence="2 3">Georgia GA2</strain>
    </source>
</reference>
<dbReference type="EMBL" id="KQ971316">
    <property type="protein sequence ID" value="EEZ98780.1"/>
    <property type="molecule type" value="Genomic_DNA"/>
</dbReference>
<sequence length="161" mass="18343">MLIMFPLSAVLSNYAATLSQKVSQDNSPDIIWRGKLTDNSETLHFVALYSRPHNYSSIFSRRTFSLQLKKTLIFREESLQLPNALAVIALLYQVTLMHCNSLCSLRRHSLCRHILHQYKSFCLANGLFTKARSAQNIEQTRIKFALAKISKTTTGKVLPIK</sequence>
<organism evidence="2 3">
    <name type="scientific">Tribolium castaneum</name>
    <name type="common">Red flour beetle</name>
    <dbReference type="NCBI Taxonomy" id="7070"/>
    <lineage>
        <taxon>Eukaryota</taxon>
        <taxon>Metazoa</taxon>
        <taxon>Ecdysozoa</taxon>
        <taxon>Arthropoda</taxon>
        <taxon>Hexapoda</taxon>
        <taxon>Insecta</taxon>
        <taxon>Pterygota</taxon>
        <taxon>Neoptera</taxon>
        <taxon>Endopterygota</taxon>
        <taxon>Coleoptera</taxon>
        <taxon>Polyphaga</taxon>
        <taxon>Cucujiformia</taxon>
        <taxon>Tenebrionidae</taxon>
        <taxon>Tenebrionidae incertae sedis</taxon>
        <taxon>Tribolium</taxon>
    </lineage>
</organism>
<dbReference type="AlphaFoldDB" id="D6WC94"/>
<feature type="chain" id="PRO_5003089518" evidence="1">
    <location>
        <begin position="20"/>
        <end position="161"/>
    </location>
</feature>
<name>D6WC94_TRICA</name>
<protein>
    <submittedName>
        <fullName evidence="2">Uncharacterized protein</fullName>
    </submittedName>
</protein>
<feature type="signal peptide" evidence="1">
    <location>
        <begin position="1"/>
        <end position="19"/>
    </location>
</feature>
<reference evidence="2 3" key="1">
    <citation type="journal article" date="2008" name="Nature">
        <title>The genome of the model beetle and pest Tribolium castaneum.</title>
        <authorList>
            <consortium name="Tribolium Genome Sequencing Consortium"/>
            <person name="Richards S."/>
            <person name="Gibbs R.A."/>
            <person name="Weinstock G.M."/>
            <person name="Brown S.J."/>
            <person name="Denell R."/>
            <person name="Beeman R.W."/>
            <person name="Gibbs R."/>
            <person name="Beeman R.W."/>
            <person name="Brown S.J."/>
            <person name="Bucher G."/>
            <person name="Friedrich M."/>
            <person name="Grimmelikhuijzen C.J."/>
            <person name="Klingler M."/>
            <person name="Lorenzen M."/>
            <person name="Richards S."/>
            <person name="Roth S."/>
            <person name="Schroder R."/>
            <person name="Tautz D."/>
            <person name="Zdobnov E.M."/>
            <person name="Muzny D."/>
            <person name="Gibbs R.A."/>
            <person name="Weinstock G.M."/>
            <person name="Attaway T."/>
            <person name="Bell S."/>
            <person name="Buhay C.J."/>
            <person name="Chandrabose M.N."/>
            <person name="Chavez D."/>
            <person name="Clerk-Blankenburg K.P."/>
            <person name="Cree A."/>
            <person name="Dao M."/>
            <person name="Davis C."/>
            <person name="Chacko J."/>
            <person name="Dinh H."/>
            <person name="Dugan-Rocha S."/>
            <person name="Fowler G."/>
            <person name="Garner T.T."/>
            <person name="Garnes J."/>
            <person name="Gnirke A."/>
            <person name="Hawes A."/>
            <person name="Hernandez J."/>
            <person name="Hines S."/>
            <person name="Holder M."/>
            <person name="Hume J."/>
            <person name="Jhangiani S.N."/>
            <person name="Joshi V."/>
            <person name="Khan Z.M."/>
            <person name="Jackson L."/>
            <person name="Kovar C."/>
            <person name="Kowis A."/>
            <person name="Lee S."/>
            <person name="Lewis L.R."/>
            <person name="Margolis J."/>
            <person name="Morgan M."/>
            <person name="Nazareth L.V."/>
            <person name="Nguyen N."/>
            <person name="Okwuonu G."/>
            <person name="Parker D."/>
            <person name="Richards S."/>
            <person name="Ruiz S.J."/>
            <person name="Santibanez J."/>
            <person name="Savard J."/>
            <person name="Scherer S.E."/>
            <person name="Schneider B."/>
            <person name="Sodergren E."/>
            <person name="Tautz D."/>
            <person name="Vattahil S."/>
            <person name="Villasana D."/>
            <person name="White C.S."/>
            <person name="Wright R."/>
            <person name="Park Y."/>
            <person name="Beeman R.W."/>
            <person name="Lord J."/>
            <person name="Oppert B."/>
            <person name="Lorenzen M."/>
            <person name="Brown S."/>
            <person name="Wang L."/>
            <person name="Savard J."/>
            <person name="Tautz D."/>
            <person name="Richards S."/>
            <person name="Weinstock G."/>
            <person name="Gibbs R.A."/>
            <person name="Liu Y."/>
            <person name="Worley K."/>
            <person name="Weinstock G."/>
            <person name="Elsik C.G."/>
            <person name="Reese J.T."/>
            <person name="Elhaik E."/>
            <person name="Landan G."/>
            <person name="Graur D."/>
            <person name="Arensburger P."/>
            <person name="Atkinson P."/>
            <person name="Beeman R.W."/>
            <person name="Beidler J."/>
            <person name="Brown S.J."/>
            <person name="Demuth J.P."/>
            <person name="Drury D.W."/>
            <person name="Du Y.Z."/>
            <person name="Fujiwara H."/>
            <person name="Lorenzen M."/>
            <person name="Maselli V."/>
            <person name="Osanai M."/>
            <person name="Park Y."/>
            <person name="Robertson H.M."/>
            <person name="Tu Z."/>
            <person name="Wang J.J."/>
            <person name="Wang S."/>
            <person name="Richards S."/>
            <person name="Song H."/>
            <person name="Zhang L."/>
            <person name="Sodergren E."/>
            <person name="Werner D."/>
            <person name="Stanke M."/>
            <person name="Morgenstern B."/>
            <person name="Solovyev V."/>
            <person name="Kosarev P."/>
            <person name="Brown G."/>
            <person name="Chen H.C."/>
            <person name="Ermolaeva O."/>
            <person name="Hlavina W."/>
            <person name="Kapustin Y."/>
            <person name="Kiryutin B."/>
            <person name="Kitts P."/>
            <person name="Maglott D."/>
            <person name="Pruitt K."/>
            <person name="Sapojnikov V."/>
            <person name="Souvorov A."/>
            <person name="Mackey A.J."/>
            <person name="Waterhouse R.M."/>
            <person name="Wyder S."/>
            <person name="Zdobnov E.M."/>
            <person name="Zdobnov E.M."/>
            <person name="Wyder S."/>
            <person name="Kriventseva E.V."/>
            <person name="Kadowaki T."/>
            <person name="Bork P."/>
            <person name="Aranda M."/>
            <person name="Bao R."/>
            <person name="Beermann A."/>
            <person name="Berns N."/>
            <person name="Bolognesi R."/>
            <person name="Bonneton F."/>
            <person name="Bopp D."/>
            <person name="Brown S.J."/>
            <person name="Bucher G."/>
            <person name="Butts T."/>
            <person name="Chaumot A."/>
            <person name="Denell R.E."/>
            <person name="Ferrier D.E."/>
            <person name="Friedrich M."/>
            <person name="Gordon C.M."/>
            <person name="Jindra M."/>
            <person name="Klingler M."/>
            <person name="Lan Q."/>
            <person name="Lattorff H.M."/>
            <person name="Laudet V."/>
            <person name="von Levetsow C."/>
            <person name="Liu Z."/>
            <person name="Lutz R."/>
            <person name="Lynch J.A."/>
            <person name="da Fonseca R.N."/>
            <person name="Posnien N."/>
            <person name="Reuter R."/>
            <person name="Roth S."/>
            <person name="Savard J."/>
            <person name="Schinko J.B."/>
            <person name="Schmitt C."/>
            <person name="Schoppmeier M."/>
            <person name="Schroder R."/>
            <person name="Shippy T.D."/>
            <person name="Simonnet F."/>
            <person name="Marques-Souza H."/>
            <person name="Tautz D."/>
            <person name="Tomoyasu Y."/>
            <person name="Trauner J."/>
            <person name="Van der Zee M."/>
            <person name="Vervoort M."/>
            <person name="Wittkopp N."/>
            <person name="Wimmer E.A."/>
            <person name="Yang X."/>
            <person name="Jones A.K."/>
            <person name="Sattelle D.B."/>
            <person name="Ebert P.R."/>
            <person name="Nelson D."/>
            <person name="Scott J.G."/>
            <person name="Beeman R.W."/>
            <person name="Muthukrishnan S."/>
            <person name="Kramer K.J."/>
            <person name="Arakane Y."/>
            <person name="Beeman R.W."/>
            <person name="Zhu Q."/>
            <person name="Hogenkamp D."/>
            <person name="Dixit R."/>
            <person name="Oppert B."/>
            <person name="Jiang H."/>
            <person name="Zou Z."/>
            <person name="Marshall J."/>
            <person name="Elpidina E."/>
            <person name="Vinokurov K."/>
            <person name="Oppert C."/>
            <person name="Zou Z."/>
            <person name="Evans J."/>
            <person name="Lu Z."/>
            <person name="Zhao P."/>
            <person name="Sumathipala N."/>
            <person name="Altincicek B."/>
            <person name="Vilcinskas A."/>
            <person name="Williams M."/>
            <person name="Hultmark D."/>
            <person name="Hetru C."/>
            <person name="Jiang H."/>
            <person name="Grimmelikhuijzen C.J."/>
            <person name="Hauser F."/>
            <person name="Cazzamali G."/>
            <person name="Williamson M."/>
            <person name="Park Y."/>
            <person name="Li B."/>
            <person name="Tanaka Y."/>
            <person name="Predel R."/>
            <person name="Neupert S."/>
            <person name="Schachtner J."/>
            <person name="Verleyen P."/>
            <person name="Raible F."/>
            <person name="Bork P."/>
            <person name="Friedrich M."/>
            <person name="Walden K.K."/>
            <person name="Robertson H.M."/>
            <person name="Angeli S."/>
            <person name="Foret S."/>
            <person name="Bucher G."/>
            <person name="Schuetz S."/>
            <person name="Maleszka R."/>
            <person name="Wimmer E.A."/>
            <person name="Beeman R.W."/>
            <person name="Lorenzen M."/>
            <person name="Tomoyasu Y."/>
            <person name="Miller S.C."/>
            <person name="Grossmann D."/>
            <person name="Bucher G."/>
        </authorList>
    </citation>
    <scope>NUCLEOTIDE SEQUENCE [LARGE SCALE GENOMIC DNA]</scope>
    <source>
        <strain evidence="2 3">Georgia GA2</strain>
    </source>
</reference>
<proteinExistence type="predicted"/>
<evidence type="ECO:0000313" key="3">
    <source>
        <dbReference type="Proteomes" id="UP000007266"/>
    </source>
</evidence>
<evidence type="ECO:0000256" key="1">
    <source>
        <dbReference type="SAM" id="SignalP"/>
    </source>
</evidence>
<accession>D6WC94</accession>
<evidence type="ECO:0000313" key="2">
    <source>
        <dbReference type="EMBL" id="EEZ98780.1"/>
    </source>
</evidence>
<keyword evidence="1" id="KW-0732">Signal</keyword>
<keyword evidence="3" id="KW-1185">Reference proteome</keyword>
<dbReference type="Proteomes" id="UP000007266">
    <property type="component" value="Linkage group 2"/>
</dbReference>
<gene>
    <name evidence="2" type="primary">GLEAN_01344</name>
    <name evidence="2" type="ORF">TcasGA2_TC001344</name>
</gene>
<dbReference type="HOGENOM" id="CLU_1645908_0_0_1"/>